<evidence type="ECO:0000313" key="2">
    <source>
        <dbReference type="EMBL" id="ETV69297.1"/>
    </source>
</evidence>
<feature type="domain" description="WW" evidence="1">
    <location>
        <begin position="812"/>
        <end position="839"/>
    </location>
</feature>
<dbReference type="GO" id="GO:0045292">
    <property type="term" value="P:mRNA cis splicing, via spliceosome"/>
    <property type="evidence" value="ECO:0007669"/>
    <property type="project" value="InterPro"/>
</dbReference>
<dbReference type="GO" id="GO:0005685">
    <property type="term" value="C:U1 snRNP"/>
    <property type="evidence" value="ECO:0007669"/>
    <property type="project" value="TreeGrafter"/>
</dbReference>
<dbReference type="PANTHER" id="PTHR11864">
    <property type="entry name" value="PRE-MRNA-PROCESSING PROTEIN PRP40"/>
    <property type="match status" value="1"/>
</dbReference>
<feature type="domain" description="WW" evidence="1">
    <location>
        <begin position="767"/>
        <end position="800"/>
    </location>
</feature>
<dbReference type="VEuPathDB" id="FungiDB:H257_14924"/>
<dbReference type="EMBL" id="KI913177">
    <property type="protein sequence ID" value="ETV69297.1"/>
    <property type="molecule type" value="Genomic_DNA"/>
</dbReference>
<dbReference type="STRING" id="112090.W4FP74"/>
<name>W4FP74_APHAT</name>
<dbReference type="PROSITE" id="PS50020">
    <property type="entry name" value="WW_DOMAIN_2"/>
    <property type="match status" value="3"/>
</dbReference>
<dbReference type="InterPro" id="IPR001202">
    <property type="entry name" value="WW_dom"/>
</dbReference>
<dbReference type="Gene3D" id="2.20.70.10">
    <property type="match status" value="2"/>
</dbReference>
<dbReference type="AlphaFoldDB" id="W4FP74"/>
<evidence type="ECO:0000259" key="1">
    <source>
        <dbReference type="PROSITE" id="PS50020"/>
    </source>
</evidence>
<dbReference type="GO" id="GO:0071004">
    <property type="term" value="C:U2-type prespliceosome"/>
    <property type="evidence" value="ECO:0007669"/>
    <property type="project" value="TreeGrafter"/>
</dbReference>
<protein>
    <recommendedName>
        <fullName evidence="1">WW domain-containing protein</fullName>
    </recommendedName>
</protein>
<dbReference type="RefSeq" id="XP_009841154.1">
    <property type="nucleotide sequence ID" value="XM_009842852.1"/>
</dbReference>
<dbReference type="Pfam" id="PF00397">
    <property type="entry name" value="WW"/>
    <property type="match status" value="1"/>
</dbReference>
<proteinExistence type="predicted"/>
<organism evidence="2">
    <name type="scientific">Aphanomyces astaci</name>
    <name type="common">Crayfish plague agent</name>
    <dbReference type="NCBI Taxonomy" id="112090"/>
    <lineage>
        <taxon>Eukaryota</taxon>
        <taxon>Sar</taxon>
        <taxon>Stramenopiles</taxon>
        <taxon>Oomycota</taxon>
        <taxon>Saprolegniomycetes</taxon>
        <taxon>Saprolegniales</taxon>
        <taxon>Verrucalvaceae</taxon>
        <taxon>Aphanomyces</taxon>
    </lineage>
</organism>
<dbReference type="PANTHER" id="PTHR11864:SF0">
    <property type="entry name" value="PRP40 PRE-MRNA PROCESSING FACTOR 40 HOMOLOG A (YEAST)"/>
    <property type="match status" value="1"/>
</dbReference>
<gene>
    <name evidence="2" type="ORF">H257_14924</name>
</gene>
<dbReference type="GO" id="GO:0003723">
    <property type="term" value="F:RNA binding"/>
    <property type="evidence" value="ECO:0007669"/>
    <property type="project" value="TreeGrafter"/>
</dbReference>
<dbReference type="GeneID" id="20816920"/>
<dbReference type="InterPro" id="IPR039726">
    <property type="entry name" value="Prp40-like"/>
</dbReference>
<accession>W4FP74</accession>
<dbReference type="SMART" id="SM00456">
    <property type="entry name" value="WW"/>
    <property type="match status" value="3"/>
</dbReference>
<reference evidence="2" key="1">
    <citation type="submission" date="2013-12" db="EMBL/GenBank/DDBJ databases">
        <title>The Genome Sequence of Aphanomyces astaci APO3.</title>
        <authorList>
            <consortium name="The Broad Institute Genomics Platform"/>
            <person name="Russ C."/>
            <person name="Tyler B."/>
            <person name="van West P."/>
            <person name="Dieguez-Uribeondo J."/>
            <person name="Young S.K."/>
            <person name="Zeng Q."/>
            <person name="Gargeya S."/>
            <person name="Fitzgerald M."/>
            <person name="Abouelleil A."/>
            <person name="Alvarado L."/>
            <person name="Chapman S.B."/>
            <person name="Gainer-Dewar J."/>
            <person name="Goldberg J."/>
            <person name="Griggs A."/>
            <person name="Gujja S."/>
            <person name="Hansen M."/>
            <person name="Howarth C."/>
            <person name="Imamovic A."/>
            <person name="Ireland A."/>
            <person name="Larimer J."/>
            <person name="McCowan C."/>
            <person name="Murphy C."/>
            <person name="Pearson M."/>
            <person name="Poon T.W."/>
            <person name="Priest M."/>
            <person name="Roberts A."/>
            <person name="Saif S."/>
            <person name="Shea T."/>
            <person name="Sykes S."/>
            <person name="Wortman J."/>
            <person name="Nusbaum C."/>
            <person name="Birren B."/>
        </authorList>
    </citation>
    <scope>NUCLEOTIDE SEQUENCE [LARGE SCALE GENOMIC DNA]</scope>
    <source>
        <strain evidence="2">APO3</strain>
    </source>
</reference>
<sequence length="840" mass="93795">MPLVVMKERAKVKRQARDAKTQLPPLIKQKDNTMDEAIAELRDCFQRLCCSGDTMPTSPHPSIALSSALMEHGKAYWRRVALRVVSQLKAMSSDEVVVGTPRLHTARLLLLYYMSCDAWCGPMLSLEGVVPMLVRECIRYHATCLSSSATAAAVQDPNGSPRGLIPLGETSPDFQLLPRLSTLDVPVDWFRYTHRALCLELLRHDQMDFVVPIGAQSMLCLLTKSPLPQSEVDEYDAVHATSTTRHDAISPMSISKLPISSSIFTFSHSDSRQQDDPQTSFIDSTEQDRLLGHVASNPSFHIHLVVRTLTCIMSTARGLERRRLLADGAAHALALLATSSHVPDQCDTVRYPPVLERLLSLSFVRQMAHSGLAAISTDELHRLVVDSHDPIALLSSPCRHHHHPSSVLLTHDKLDTIVGHRSDALKRHAVDARRRVQVDACVRNPANSIEARLRAVTSFSSSSVPQPPLQKTKFAKADVISWVRHADAVTRHLLHSLAVLHDAATTSGGPSSSLKCWLAQADRARGEAAGIMARQVRELECMALQDKPPETEIERKARLQAKAQALAIRAEEKRLADELHVRRLRDAKAEQEARLDMTREDRYVPLHIQTDQEREAAAVAVEAARVAALRVLVRERRLQDVEEWHMREQDALARQVRRYQWDLDEAAFLVARQREADESHHMHAEDVYGHRTWPLVDAAQEEADFRAKLAAKKAERAAVRRARRQAQHPALYAKEWEVVTLDDGGSYFRNIVTGDVQWTDPCAPTTTTTAAAWEPAADDVGRTYYVNTATGETAWTAPEGAAMEGKVQVDQWDEFKTDDGVAYYVHRTTGDSVWEKPVAS</sequence>
<dbReference type="OrthoDB" id="206948at2759"/>
<dbReference type="CDD" id="cd00201">
    <property type="entry name" value="WW"/>
    <property type="match status" value="2"/>
</dbReference>
<dbReference type="InterPro" id="IPR036020">
    <property type="entry name" value="WW_dom_sf"/>
</dbReference>
<dbReference type="SUPFAM" id="SSF51045">
    <property type="entry name" value="WW domain"/>
    <property type="match status" value="2"/>
</dbReference>
<feature type="domain" description="WW" evidence="1">
    <location>
        <begin position="736"/>
        <end position="763"/>
    </location>
</feature>